<dbReference type="RefSeq" id="WP_008504240.1">
    <property type="nucleotide sequence ID" value="NZ_CM001403.1"/>
</dbReference>
<accession>H1Y1N0</accession>
<evidence type="ECO:0000313" key="2">
    <source>
        <dbReference type="Proteomes" id="UP000002774"/>
    </source>
</evidence>
<dbReference type="EMBL" id="CM001403">
    <property type="protein sequence ID" value="EHQ24689.1"/>
    <property type="molecule type" value="Genomic_DNA"/>
</dbReference>
<name>H1Y1N0_9SPHI</name>
<sequence>MNDFSNKVHEKVYANLTVSLFCDQIKWNDVLKNLIIPYLNHIPAGAKPIYWKLILSNTAEEIILSLFVEKSVSPNLKSYYDDYLSEILIQNELGEYLTKGFSTGFSLNRERFFVCKEDLGAYHFENKLSELIIDHLSIDIIDDESIITFAFLLSTSLILFFSNNGLGNKDILIYSFHSPSSNLSNERLNELFSENEGSIKSLFNSIINDIVPCEWQHKWIKMCCNYWESFQKHSYPVDFYGFYRRVVYLIFKHLGLSADDSAVLGVFIENTFANQTTK</sequence>
<dbReference type="HOGENOM" id="CLU_1000462_0_0_10"/>
<proteinExistence type="predicted"/>
<evidence type="ECO:0000313" key="1">
    <source>
        <dbReference type="EMBL" id="EHQ24689.1"/>
    </source>
</evidence>
<dbReference type="Proteomes" id="UP000002774">
    <property type="component" value="Chromosome"/>
</dbReference>
<evidence type="ECO:0008006" key="3">
    <source>
        <dbReference type="Google" id="ProtNLM"/>
    </source>
</evidence>
<protein>
    <recommendedName>
        <fullName evidence="3">Thiopeptide-type bacteriocin biosynthesis domain-containing protein</fullName>
    </recommendedName>
</protein>
<dbReference type="AlphaFoldDB" id="H1Y1N0"/>
<organism evidence="1 2">
    <name type="scientific">Mucilaginibacter paludis DSM 18603</name>
    <dbReference type="NCBI Taxonomy" id="714943"/>
    <lineage>
        <taxon>Bacteria</taxon>
        <taxon>Pseudomonadati</taxon>
        <taxon>Bacteroidota</taxon>
        <taxon>Sphingobacteriia</taxon>
        <taxon>Sphingobacteriales</taxon>
        <taxon>Sphingobacteriaceae</taxon>
        <taxon>Mucilaginibacter</taxon>
    </lineage>
</organism>
<reference evidence="1" key="1">
    <citation type="submission" date="2011-09" db="EMBL/GenBank/DDBJ databases">
        <title>The permanent draft genome of Mucilaginibacter paludis DSM 18603.</title>
        <authorList>
            <consortium name="US DOE Joint Genome Institute (JGI-PGF)"/>
            <person name="Lucas S."/>
            <person name="Han J."/>
            <person name="Lapidus A."/>
            <person name="Bruce D."/>
            <person name="Goodwin L."/>
            <person name="Pitluck S."/>
            <person name="Peters L."/>
            <person name="Kyrpides N."/>
            <person name="Mavromatis K."/>
            <person name="Ivanova N."/>
            <person name="Mikhailova N."/>
            <person name="Held B."/>
            <person name="Detter J.C."/>
            <person name="Tapia R."/>
            <person name="Han C."/>
            <person name="Land M."/>
            <person name="Hauser L."/>
            <person name="Markowitz V."/>
            <person name="Cheng J.-F."/>
            <person name="Hugenholtz P."/>
            <person name="Woyke T."/>
            <person name="Wu D."/>
            <person name="Tindall B."/>
            <person name="Brambilla E."/>
            <person name="Klenk H.-P."/>
            <person name="Eisen J.A."/>
        </authorList>
    </citation>
    <scope>NUCLEOTIDE SEQUENCE [LARGE SCALE GENOMIC DNA]</scope>
    <source>
        <strain evidence="1">DSM 18603</strain>
    </source>
</reference>
<dbReference type="STRING" id="714943.Mucpa_0496"/>
<keyword evidence="2" id="KW-1185">Reference proteome</keyword>
<gene>
    <name evidence="1" type="ORF">Mucpa_0496</name>
</gene>